<protein>
    <submittedName>
        <fullName evidence="2">Uncharacterized protein</fullName>
    </submittedName>
</protein>
<feature type="compositionally biased region" description="Basic and acidic residues" evidence="1">
    <location>
        <begin position="57"/>
        <end position="69"/>
    </location>
</feature>
<dbReference type="AlphaFoldDB" id="A0A061QPY3"/>
<sequence>RLQIAPRGDGTGRGRSGRGPSSRGMVCRRAGKDFRPVFCQRWPRKKRRGGAVIPEGESEREMGVREREG</sequence>
<feature type="region of interest" description="Disordered" evidence="1">
    <location>
        <begin position="45"/>
        <end position="69"/>
    </location>
</feature>
<evidence type="ECO:0000313" key="2">
    <source>
        <dbReference type="EMBL" id="JAC62692.1"/>
    </source>
</evidence>
<reference evidence="2" key="1">
    <citation type="submission" date="2014-05" db="EMBL/GenBank/DDBJ databases">
        <title>The transcriptome of the halophilic microalga Tetraselmis sp. GSL018 isolated from the Great Salt Lake, Utah.</title>
        <authorList>
            <person name="Jinkerson R.E."/>
            <person name="D'Adamo S."/>
            <person name="Posewitz M.C."/>
        </authorList>
    </citation>
    <scope>NUCLEOTIDE SEQUENCE</scope>
    <source>
        <strain evidence="2">GSL018</strain>
    </source>
</reference>
<accession>A0A061QPY3</accession>
<organism evidence="2">
    <name type="scientific">Tetraselmis sp. GSL018</name>
    <dbReference type="NCBI Taxonomy" id="582737"/>
    <lineage>
        <taxon>Eukaryota</taxon>
        <taxon>Viridiplantae</taxon>
        <taxon>Chlorophyta</taxon>
        <taxon>core chlorophytes</taxon>
        <taxon>Chlorodendrophyceae</taxon>
        <taxon>Chlorodendrales</taxon>
        <taxon>Chlorodendraceae</taxon>
        <taxon>Tetraselmis</taxon>
    </lineage>
</organism>
<dbReference type="EMBL" id="GBEZ01024277">
    <property type="protein sequence ID" value="JAC62692.1"/>
    <property type="molecule type" value="Transcribed_RNA"/>
</dbReference>
<evidence type="ECO:0000256" key="1">
    <source>
        <dbReference type="SAM" id="MobiDB-lite"/>
    </source>
</evidence>
<gene>
    <name evidence="2" type="ORF">TSPGSL018_22585</name>
</gene>
<feature type="non-terminal residue" evidence="2">
    <location>
        <position position="1"/>
    </location>
</feature>
<feature type="region of interest" description="Disordered" evidence="1">
    <location>
        <begin position="1"/>
        <end position="29"/>
    </location>
</feature>
<feature type="non-terminal residue" evidence="2">
    <location>
        <position position="69"/>
    </location>
</feature>
<name>A0A061QPY3_9CHLO</name>
<proteinExistence type="predicted"/>